<feature type="region of interest" description="Disordered" evidence="1">
    <location>
        <begin position="98"/>
        <end position="153"/>
    </location>
</feature>
<feature type="region of interest" description="Disordered" evidence="1">
    <location>
        <begin position="29"/>
        <end position="74"/>
    </location>
</feature>
<dbReference type="AlphaFoldDB" id="A0A553NAF6"/>
<keyword evidence="3" id="KW-1185">Reference proteome</keyword>
<organism evidence="2 3">
    <name type="scientific">Danionella cerebrum</name>
    <dbReference type="NCBI Taxonomy" id="2873325"/>
    <lineage>
        <taxon>Eukaryota</taxon>
        <taxon>Metazoa</taxon>
        <taxon>Chordata</taxon>
        <taxon>Craniata</taxon>
        <taxon>Vertebrata</taxon>
        <taxon>Euteleostomi</taxon>
        <taxon>Actinopterygii</taxon>
        <taxon>Neopterygii</taxon>
        <taxon>Teleostei</taxon>
        <taxon>Ostariophysi</taxon>
        <taxon>Cypriniformes</taxon>
        <taxon>Danionidae</taxon>
        <taxon>Danioninae</taxon>
        <taxon>Danionella</taxon>
    </lineage>
</organism>
<proteinExistence type="predicted"/>
<evidence type="ECO:0000256" key="1">
    <source>
        <dbReference type="SAM" id="MobiDB-lite"/>
    </source>
</evidence>
<name>A0A553NAF6_9TELE</name>
<feature type="compositionally biased region" description="Basic and acidic residues" evidence="1">
    <location>
        <begin position="106"/>
        <end position="118"/>
    </location>
</feature>
<evidence type="ECO:0000313" key="2">
    <source>
        <dbReference type="EMBL" id="TRY62379.1"/>
    </source>
</evidence>
<dbReference type="EMBL" id="SRMA01027008">
    <property type="protein sequence ID" value="TRY62379.1"/>
    <property type="molecule type" value="Genomic_DNA"/>
</dbReference>
<gene>
    <name evidence="2" type="ORF">DNTS_006569</name>
</gene>
<dbReference type="Proteomes" id="UP000316079">
    <property type="component" value="Unassembled WGS sequence"/>
</dbReference>
<reference evidence="2 3" key="1">
    <citation type="journal article" date="2019" name="Sci. Data">
        <title>Hybrid genome assembly and annotation of Danionella translucida.</title>
        <authorList>
            <person name="Kadobianskyi M."/>
            <person name="Schulze L."/>
            <person name="Schuelke M."/>
            <person name="Judkewitz B."/>
        </authorList>
    </citation>
    <scope>NUCLEOTIDE SEQUENCE [LARGE SCALE GENOMIC DNA]</scope>
    <source>
        <strain evidence="2 3">Bolton</strain>
    </source>
</reference>
<sequence>MCEERYCLEAKEQAKLQKELTSLLITVMNRKEKNQGESMTDDSMPESSLESGSDYIPSSSPSSEERENLIANDKVALSSKNLSANVHEPGQSCSEAFNEDYFAHPGDPDGASKDKGDTMVDSPDDSNEGLLHLSQRPEPSEKPRLKKKRTAQRKKDVLRCVMKWTGYIHRLSVEASTSRKALPELCHKYLSFKEMLHWPKSTKKQEKRCLLKTYQVLTKGFVIKCYCKRADCCEDCINALITSTVLNHLREP</sequence>
<feature type="compositionally biased region" description="Low complexity" evidence="1">
    <location>
        <begin position="50"/>
        <end position="62"/>
    </location>
</feature>
<comment type="caution">
    <text evidence="2">The sequence shown here is derived from an EMBL/GenBank/DDBJ whole genome shotgun (WGS) entry which is preliminary data.</text>
</comment>
<protein>
    <submittedName>
        <fullName evidence="2">Uncharacterized protein</fullName>
    </submittedName>
</protein>
<evidence type="ECO:0000313" key="3">
    <source>
        <dbReference type="Proteomes" id="UP000316079"/>
    </source>
</evidence>
<accession>A0A553NAF6</accession>